<sequence>MISATEAKAAVRWKSILAVLIAGVIVLIGQRIPLPGISEDALMQFNKQSSGGLERLSILALGIQPLLSAYLIIEICKLAVPKLGNWSLATPTGRRTMFMLVTLLALVFAALQGIGIAQSLTSLGLIAKDPLSPMLVIATLVAGIAVLAAIADRISIPLLVYGGFWLTLSIFSLHRLSSDISAYLELLRSAAIPLADFLIPVAILATCFVSIVYLSERLARSATVAGADVFAWSIVLVWPPFVAGSIAGALTLLVQMFDLTPETSWQVDGFMIVHTLILIAVLPAVLVLYSGLATRLDPRAAQWADKKSVLAGLAAGQLVVCSVITIASAYWATMLSGAELIALAVVFWALFRSVRLV</sequence>
<feature type="transmembrane region" description="Helical" evidence="1">
    <location>
        <begin position="197"/>
        <end position="214"/>
    </location>
</feature>
<dbReference type="Gene3D" id="1.10.3370.10">
    <property type="entry name" value="SecY subunit domain"/>
    <property type="match status" value="1"/>
</dbReference>
<dbReference type="EMBL" id="VTWH01000002">
    <property type="protein sequence ID" value="KAA0970380.1"/>
    <property type="molecule type" value="Genomic_DNA"/>
</dbReference>
<keyword evidence="3" id="KW-1185">Reference proteome</keyword>
<evidence type="ECO:0000313" key="3">
    <source>
        <dbReference type="Proteomes" id="UP000324738"/>
    </source>
</evidence>
<organism evidence="2 3">
    <name type="scientific">Aureimonas fodinaquatilis</name>
    <dbReference type="NCBI Taxonomy" id="2565783"/>
    <lineage>
        <taxon>Bacteria</taxon>
        <taxon>Pseudomonadati</taxon>
        <taxon>Pseudomonadota</taxon>
        <taxon>Alphaproteobacteria</taxon>
        <taxon>Hyphomicrobiales</taxon>
        <taxon>Aurantimonadaceae</taxon>
        <taxon>Aureimonas</taxon>
    </lineage>
</organism>
<accession>A0A5B0DXU5</accession>
<evidence type="ECO:0000313" key="2">
    <source>
        <dbReference type="EMBL" id="KAA0970380.1"/>
    </source>
</evidence>
<dbReference type="AlphaFoldDB" id="A0A5B0DXU5"/>
<dbReference type="GO" id="GO:0015031">
    <property type="term" value="P:protein transport"/>
    <property type="evidence" value="ECO:0007669"/>
    <property type="project" value="InterPro"/>
</dbReference>
<gene>
    <name evidence="2" type="ORF">FPY71_07625</name>
</gene>
<feature type="transmembrane region" description="Helical" evidence="1">
    <location>
        <begin position="131"/>
        <end position="151"/>
    </location>
</feature>
<feature type="transmembrane region" description="Helical" evidence="1">
    <location>
        <begin position="97"/>
        <end position="119"/>
    </location>
</feature>
<reference evidence="2 3" key="1">
    <citation type="submission" date="2019-08" db="EMBL/GenBank/DDBJ databases">
        <title>Aureimonas fodiniaquatilis sp. nov., isolated from a coal mine wastewater.</title>
        <authorList>
            <person name="Kim W."/>
        </authorList>
    </citation>
    <scope>NUCLEOTIDE SEQUENCE [LARGE SCALE GENOMIC DNA]</scope>
    <source>
        <strain evidence="2 3">CAU 1482</strain>
    </source>
</reference>
<feature type="transmembrane region" description="Helical" evidence="1">
    <location>
        <begin position="55"/>
        <end position="76"/>
    </location>
</feature>
<proteinExistence type="predicted"/>
<dbReference type="InterPro" id="IPR002208">
    <property type="entry name" value="SecY/SEC61-alpha"/>
</dbReference>
<feature type="transmembrane region" description="Helical" evidence="1">
    <location>
        <begin position="158"/>
        <end position="177"/>
    </location>
</feature>
<feature type="transmembrane region" description="Helical" evidence="1">
    <location>
        <begin position="309"/>
        <end position="331"/>
    </location>
</feature>
<dbReference type="Proteomes" id="UP000324738">
    <property type="component" value="Unassembled WGS sequence"/>
</dbReference>
<dbReference type="InterPro" id="IPR023201">
    <property type="entry name" value="SecY_dom_sf"/>
</dbReference>
<feature type="transmembrane region" description="Helical" evidence="1">
    <location>
        <begin position="337"/>
        <end position="354"/>
    </location>
</feature>
<dbReference type="GO" id="GO:0016020">
    <property type="term" value="C:membrane"/>
    <property type="evidence" value="ECO:0007669"/>
    <property type="project" value="InterPro"/>
</dbReference>
<comment type="caution">
    <text evidence="2">The sequence shown here is derived from an EMBL/GenBank/DDBJ whole genome shotgun (WGS) entry which is preliminary data.</text>
</comment>
<dbReference type="SUPFAM" id="SSF103491">
    <property type="entry name" value="Preprotein translocase SecY subunit"/>
    <property type="match status" value="1"/>
</dbReference>
<dbReference type="RefSeq" id="WP_149299302.1">
    <property type="nucleotide sequence ID" value="NZ_VTWH01000002.1"/>
</dbReference>
<dbReference type="Pfam" id="PF00344">
    <property type="entry name" value="SecY"/>
    <property type="match status" value="1"/>
</dbReference>
<keyword evidence="1" id="KW-1133">Transmembrane helix</keyword>
<evidence type="ECO:0008006" key="4">
    <source>
        <dbReference type="Google" id="ProtNLM"/>
    </source>
</evidence>
<keyword evidence="1" id="KW-0472">Membrane</keyword>
<name>A0A5B0DXU5_9HYPH</name>
<dbReference type="OrthoDB" id="9809248at2"/>
<protein>
    <recommendedName>
        <fullName evidence="4">Preprotein translocase subunit SecY</fullName>
    </recommendedName>
</protein>
<keyword evidence="1" id="KW-0812">Transmembrane</keyword>
<evidence type="ECO:0000256" key="1">
    <source>
        <dbReference type="SAM" id="Phobius"/>
    </source>
</evidence>
<feature type="transmembrane region" description="Helical" evidence="1">
    <location>
        <begin position="269"/>
        <end position="289"/>
    </location>
</feature>
<feature type="transmembrane region" description="Helical" evidence="1">
    <location>
        <begin position="235"/>
        <end position="257"/>
    </location>
</feature>